<dbReference type="InterPro" id="IPR001909">
    <property type="entry name" value="KRAB"/>
</dbReference>
<dbReference type="InParanoid" id="A0A5G2RF71"/>
<evidence type="ECO:0000313" key="3">
    <source>
        <dbReference type="Proteomes" id="UP000008227"/>
    </source>
</evidence>
<reference evidence="2" key="2">
    <citation type="journal article" date="2020" name="Gigascience">
        <title>An improved pig reference genome sequence to enable pig genetics and genomics research.</title>
        <authorList>
            <person name="Warr A."/>
            <person name="Affara N."/>
            <person name="Aken B."/>
            <person name="Beiki H."/>
            <person name="Bickhart D.M."/>
            <person name="Billis K."/>
            <person name="Chow W."/>
            <person name="Eory L."/>
            <person name="Finlayson H.A."/>
            <person name="Flicek P."/>
            <person name="Giron C.G."/>
            <person name="Griffin D.K."/>
            <person name="Hall R."/>
            <person name="Hannum G."/>
            <person name="Hourlier T."/>
            <person name="Howe K."/>
            <person name="Hume D.A."/>
            <person name="Izuogu O."/>
            <person name="Kim K."/>
            <person name="Koren S."/>
            <person name="Liu H."/>
            <person name="Manchanda N."/>
            <person name="Martin F.J."/>
            <person name="Nonneman D.J."/>
            <person name="O'Connor R.E."/>
            <person name="Phillippy A.M."/>
            <person name="Rohrer G.A."/>
            <person name="Rosen B.D."/>
            <person name="Rund L.A."/>
            <person name="Sargent C.A."/>
            <person name="Schook L.B."/>
            <person name="Schroeder S.G."/>
            <person name="Schwartz A.S."/>
            <person name="Skinner B.M."/>
            <person name="Talbot R."/>
            <person name="Tseng E."/>
            <person name="Tuggle C.K."/>
            <person name="Watson M."/>
            <person name="Smith T.P.L."/>
            <person name="Archibald A.L."/>
        </authorList>
    </citation>
    <scope>NUCLEOTIDE SEQUENCE [LARGE SCALE GENOMIC DNA]</scope>
    <source>
        <strain evidence="2">Duroc</strain>
    </source>
</reference>
<dbReference type="SMART" id="SM00349">
    <property type="entry name" value="KRAB"/>
    <property type="match status" value="1"/>
</dbReference>
<dbReference type="PANTHER" id="PTHR23232:SF157">
    <property type="entry name" value="ZINC FINGER PROTEIN 525"/>
    <property type="match status" value="1"/>
</dbReference>
<protein>
    <recommendedName>
        <fullName evidence="1">KRAB domain-containing protein</fullName>
    </recommendedName>
</protein>
<organism evidence="2 3">
    <name type="scientific">Sus scrofa</name>
    <name type="common">Pig</name>
    <dbReference type="NCBI Taxonomy" id="9823"/>
    <lineage>
        <taxon>Eukaryota</taxon>
        <taxon>Metazoa</taxon>
        <taxon>Chordata</taxon>
        <taxon>Craniata</taxon>
        <taxon>Vertebrata</taxon>
        <taxon>Euteleostomi</taxon>
        <taxon>Mammalia</taxon>
        <taxon>Eutheria</taxon>
        <taxon>Laurasiatheria</taxon>
        <taxon>Artiodactyla</taxon>
        <taxon>Suina</taxon>
        <taxon>Suidae</taxon>
        <taxon>Sus</taxon>
    </lineage>
</organism>
<sequence length="130" mass="14809">MAEAEAQRENAGSTVTLKDLFIHFTQEEWEPLDEDQKHLYCNMMPENFALVISLRLTVSRSHIISQPELETYISNPHPSQHKKVHTTVRPVDEVNVGNSSLIIPASAYTRDFTIEQDFMCSPCLAHESSH</sequence>
<dbReference type="CDD" id="cd07765">
    <property type="entry name" value="KRAB_A-box"/>
    <property type="match status" value="1"/>
</dbReference>
<reference evidence="3" key="1">
    <citation type="submission" date="2009-11" db="EMBL/GenBank/DDBJ databases">
        <authorList>
            <consortium name="Porcine genome sequencing project"/>
        </authorList>
    </citation>
    <scope>NUCLEOTIDE SEQUENCE [LARGE SCALE GENOMIC DNA]</scope>
    <source>
        <strain evidence="3">Duroc</strain>
    </source>
</reference>
<dbReference type="PROSITE" id="PS50805">
    <property type="entry name" value="KRAB"/>
    <property type="match status" value="1"/>
</dbReference>
<evidence type="ECO:0000313" key="2">
    <source>
        <dbReference type="Ensembl" id="ENSSSCP00000069618.1"/>
    </source>
</evidence>
<name>A0A5G2RF71_PIG</name>
<keyword evidence="3" id="KW-1185">Reference proteome</keyword>
<reference evidence="2" key="3">
    <citation type="submission" date="2025-08" db="UniProtKB">
        <authorList>
            <consortium name="Ensembl"/>
        </authorList>
    </citation>
    <scope>IDENTIFICATION</scope>
</reference>
<accession>A0A5G2RF71</accession>
<dbReference type="InterPro" id="IPR050169">
    <property type="entry name" value="Krueppel_C2H2_ZnF"/>
</dbReference>
<dbReference type="GO" id="GO:0006355">
    <property type="term" value="P:regulation of DNA-templated transcription"/>
    <property type="evidence" value="ECO:0007669"/>
    <property type="project" value="InterPro"/>
</dbReference>
<evidence type="ECO:0000259" key="1">
    <source>
        <dbReference type="PROSITE" id="PS50805"/>
    </source>
</evidence>
<proteinExistence type="predicted"/>
<dbReference type="Ensembl" id="ENSSSCT00000090100.1">
    <property type="protein sequence ID" value="ENSSSCP00000069618.1"/>
    <property type="gene ID" value="ENSSSCG00000048741.1"/>
</dbReference>
<dbReference type="SUPFAM" id="SSF109640">
    <property type="entry name" value="KRAB domain (Kruppel-associated box)"/>
    <property type="match status" value="1"/>
</dbReference>
<dbReference type="PANTHER" id="PTHR23232">
    <property type="entry name" value="KRAB DOMAIN C2H2 ZINC FINGER"/>
    <property type="match status" value="1"/>
</dbReference>
<dbReference type="Pfam" id="PF01352">
    <property type="entry name" value="KRAB"/>
    <property type="match status" value="1"/>
</dbReference>
<feature type="domain" description="KRAB" evidence="1">
    <location>
        <begin position="15"/>
        <end position="86"/>
    </location>
</feature>
<dbReference type="Gene3D" id="6.10.140.140">
    <property type="match status" value="1"/>
</dbReference>
<dbReference type="GeneTree" id="ENSGT00950000183442"/>
<dbReference type="STRING" id="9823.ENSSSCP00000069618"/>
<dbReference type="Proteomes" id="UP000008227">
    <property type="component" value="Chromosome X"/>
</dbReference>
<dbReference type="InterPro" id="IPR036051">
    <property type="entry name" value="KRAB_dom_sf"/>
</dbReference>
<reference evidence="2" key="4">
    <citation type="submission" date="2025-09" db="UniProtKB">
        <authorList>
            <consortium name="Ensembl"/>
        </authorList>
    </citation>
    <scope>IDENTIFICATION</scope>
</reference>
<dbReference type="AlphaFoldDB" id="A0A5G2RF71"/>